<protein>
    <submittedName>
        <fullName evidence="2">Uncharacterized protein</fullName>
    </submittedName>
</protein>
<comment type="caution">
    <text evidence="2">The sequence shown here is derived from an EMBL/GenBank/DDBJ whole genome shotgun (WGS) entry which is preliminary data.</text>
</comment>
<feature type="compositionally biased region" description="Polar residues" evidence="1">
    <location>
        <begin position="129"/>
        <end position="141"/>
    </location>
</feature>
<feature type="compositionally biased region" description="Low complexity" evidence="1">
    <location>
        <begin position="278"/>
        <end position="288"/>
    </location>
</feature>
<feature type="region of interest" description="Disordered" evidence="1">
    <location>
        <begin position="63"/>
        <end position="288"/>
    </location>
</feature>
<feature type="compositionally biased region" description="Low complexity" evidence="1">
    <location>
        <begin position="182"/>
        <end position="194"/>
    </location>
</feature>
<feature type="compositionally biased region" description="Low complexity" evidence="1">
    <location>
        <begin position="63"/>
        <end position="73"/>
    </location>
</feature>
<reference evidence="2" key="1">
    <citation type="submission" date="2022-11" db="EMBL/GenBank/DDBJ databases">
        <authorList>
            <person name="Scott C."/>
            <person name="Bruce N."/>
        </authorList>
    </citation>
    <scope>NUCLEOTIDE SEQUENCE</scope>
</reference>
<dbReference type="AlphaFoldDB" id="A0A9P1GXY8"/>
<proteinExistence type="predicted"/>
<organism evidence="2 3">
    <name type="scientific">Parascedosporium putredinis</name>
    <dbReference type="NCBI Taxonomy" id="1442378"/>
    <lineage>
        <taxon>Eukaryota</taxon>
        <taxon>Fungi</taxon>
        <taxon>Dikarya</taxon>
        <taxon>Ascomycota</taxon>
        <taxon>Pezizomycotina</taxon>
        <taxon>Sordariomycetes</taxon>
        <taxon>Hypocreomycetidae</taxon>
        <taxon>Microascales</taxon>
        <taxon>Microascaceae</taxon>
        <taxon>Parascedosporium</taxon>
    </lineage>
</organism>
<keyword evidence="3" id="KW-1185">Reference proteome</keyword>
<feature type="compositionally biased region" description="Basic residues" evidence="1">
    <location>
        <begin position="142"/>
        <end position="154"/>
    </location>
</feature>
<gene>
    <name evidence="2" type="ORF">PPNO1_LOCUS2576</name>
</gene>
<evidence type="ECO:0000313" key="3">
    <source>
        <dbReference type="Proteomes" id="UP000838763"/>
    </source>
</evidence>
<accession>A0A9P1GXY8</accession>
<evidence type="ECO:0000313" key="2">
    <source>
        <dbReference type="EMBL" id="CAI4212829.1"/>
    </source>
</evidence>
<dbReference type="OrthoDB" id="10540330at2759"/>
<feature type="compositionally biased region" description="Polar residues" evidence="1">
    <location>
        <begin position="208"/>
        <end position="217"/>
    </location>
</feature>
<name>A0A9P1GXY8_9PEZI</name>
<sequence length="288" mass="31009">MPCAGSALPFTHLGNMDIDDSRYLLQLARRGGVSLPQGPGDWSILHVRPSSPSAFSFSSAAFAPSAPALGSPPTARDANVPLQTYSSPPPPPPSDRDAGDGLSYFSRPYAGDSQLSRAGPLSSPIHEAVSTQQQPTPMTSPRSHHHQHHQHHHHDSASANGPCTPGSAHRFSHNAPSSPSTQQQQQQQQQQRAAYPPPPPYAGEPTRSYPQSHQPQNHPARPQSHSPGHRHPGRGPRTTSRATRGRYPPKPRSIDGADSLRASVTEPRPRQGLRRRTAATGTADRFRG</sequence>
<dbReference type="EMBL" id="CALLCH030000006">
    <property type="protein sequence ID" value="CAI4212829.1"/>
    <property type="molecule type" value="Genomic_DNA"/>
</dbReference>
<dbReference type="Proteomes" id="UP000838763">
    <property type="component" value="Unassembled WGS sequence"/>
</dbReference>
<evidence type="ECO:0000256" key="1">
    <source>
        <dbReference type="SAM" id="MobiDB-lite"/>
    </source>
</evidence>